<feature type="compositionally biased region" description="Basic residues" evidence="1">
    <location>
        <begin position="190"/>
        <end position="205"/>
    </location>
</feature>
<evidence type="ECO:0000313" key="2">
    <source>
        <dbReference type="EMBL" id="QWC15913.1"/>
    </source>
</evidence>
<evidence type="ECO:0000313" key="3">
    <source>
        <dbReference type="Proteomes" id="UP000679335"/>
    </source>
</evidence>
<dbReference type="Proteomes" id="UP000679335">
    <property type="component" value="Chromosome"/>
</dbReference>
<accession>A0ABX8GJ93</accession>
<protein>
    <submittedName>
        <fullName evidence="2">Uncharacterized protein</fullName>
    </submittedName>
</protein>
<organism evidence="2 3">
    <name type="scientific">Cellulomonas dongxiuzhuiae</name>
    <dbReference type="NCBI Taxonomy" id="2819979"/>
    <lineage>
        <taxon>Bacteria</taxon>
        <taxon>Bacillati</taxon>
        <taxon>Actinomycetota</taxon>
        <taxon>Actinomycetes</taxon>
        <taxon>Micrococcales</taxon>
        <taxon>Cellulomonadaceae</taxon>
        <taxon>Cellulomonas</taxon>
    </lineage>
</organism>
<dbReference type="RefSeq" id="WP_208196490.1">
    <property type="nucleotide sequence ID" value="NZ_CP076023.1"/>
</dbReference>
<dbReference type="EMBL" id="CP076023">
    <property type="protein sequence ID" value="QWC15913.1"/>
    <property type="molecule type" value="Genomic_DNA"/>
</dbReference>
<keyword evidence="3" id="KW-1185">Reference proteome</keyword>
<feature type="region of interest" description="Disordered" evidence="1">
    <location>
        <begin position="112"/>
        <end position="132"/>
    </location>
</feature>
<proteinExistence type="predicted"/>
<gene>
    <name evidence="2" type="ORF">KKR89_16935</name>
</gene>
<feature type="region of interest" description="Disordered" evidence="1">
    <location>
        <begin position="190"/>
        <end position="260"/>
    </location>
</feature>
<evidence type="ECO:0000256" key="1">
    <source>
        <dbReference type="SAM" id="MobiDB-lite"/>
    </source>
</evidence>
<sequence>MARRAGVAPDDVVGFLAVHGRDTAGALALVPEGAAPDRPRVPLRMLDDGEIGALLEEATEQGTADQPTSIVGLEPKIVLAVTADGFALPTPTGPSTDGNVVLLAPASGSRRASDLRLDHSGKSMGKSRDDHLDITLGGHREERVVLLDPVVKRKLIVRPGDDTVAHHRANGLPGLLHELDTMLRIRRMHEHRRAPRSRPLIHVRPARTGTSLETDREPPPHTVEPISAPPPLDLHPQTDVAAWNRNEMPSQSTPLHPFSA</sequence>
<reference evidence="2 3" key="1">
    <citation type="submission" date="2021-05" db="EMBL/GenBank/DDBJ databases">
        <title>Novel species in genus Cellulomonas.</title>
        <authorList>
            <person name="Zhang G."/>
        </authorList>
    </citation>
    <scope>NUCLEOTIDE SEQUENCE [LARGE SCALE GENOMIC DNA]</scope>
    <source>
        <strain evidence="3">zg-ZUI157</strain>
    </source>
</reference>
<name>A0ABX8GJ93_9CELL</name>